<protein>
    <submittedName>
        <fullName evidence="4">DUF1285 domain-containing protein</fullName>
    </submittedName>
</protein>
<dbReference type="InterPro" id="IPR048342">
    <property type="entry name" value="DUF1285_C"/>
</dbReference>
<feature type="region of interest" description="Disordered" evidence="1">
    <location>
        <begin position="1"/>
        <end position="29"/>
    </location>
</feature>
<dbReference type="EMBL" id="JABFBC010000001">
    <property type="protein sequence ID" value="NNU78837.1"/>
    <property type="molecule type" value="Genomic_DNA"/>
</dbReference>
<evidence type="ECO:0000313" key="4">
    <source>
        <dbReference type="EMBL" id="NNU78837.1"/>
    </source>
</evidence>
<dbReference type="PIRSF" id="PIRSF029557">
    <property type="entry name" value="UCP029557"/>
    <property type="match status" value="1"/>
</dbReference>
<dbReference type="Gene3D" id="3.10.540.10">
    <property type="entry name" value="duf1285 like domain"/>
    <property type="match status" value="1"/>
</dbReference>
<dbReference type="Gene3D" id="2.20.70.10">
    <property type="match status" value="1"/>
</dbReference>
<proteinExistence type="predicted"/>
<gene>
    <name evidence="4" type="ORF">HMH01_00165</name>
</gene>
<dbReference type="Proteomes" id="UP000572377">
    <property type="component" value="Unassembled WGS sequence"/>
</dbReference>
<keyword evidence="5" id="KW-1185">Reference proteome</keyword>
<accession>A0A849KWW8</accession>
<dbReference type="Pfam" id="PF21028">
    <property type="entry name" value="DUF1285_C"/>
    <property type="match status" value="1"/>
</dbReference>
<dbReference type="InterPro" id="IPR023361">
    <property type="entry name" value="DUF1285_beta_roll_sf"/>
</dbReference>
<dbReference type="Gene3D" id="2.30.270.10">
    <property type="entry name" value="duf1285 protein"/>
    <property type="match status" value="1"/>
</dbReference>
<sequence>MTSGDERKVMPSAEGLAAAAQTAGRKGPPPVHLWNPPFCGDIDMRIAVDGTWFYQGTPIGRKPLVRLFASILKREGEKFFLVTPVEKVGITVDDAPFVAVDFDVSRPGAADQVLSFLTNVGDRVIAGPDNPIRVERAPDGTPRPYLHVRAGLEALIDRKSFYRMVELGESLHRDGRDWFGIRSDRAFFPMIPDTELA</sequence>
<feature type="compositionally biased region" description="Low complexity" evidence="1">
    <location>
        <begin position="13"/>
        <end position="23"/>
    </location>
</feature>
<dbReference type="InterPro" id="IPR048341">
    <property type="entry name" value="DUF1285_N"/>
</dbReference>
<organism evidence="4 5">
    <name type="scientific">Halovulum dunhuangense</name>
    <dbReference type="NCBI Taxonomy" id="1505036"/>
    <lineage>
        <taxon>Bacteria</taxon>
        <taxon>Pseudomonadati</taxon>
        <taxon>Pseudomonadota</taxon>
        <taxon>Alphaproteobacteria</taxon>
        <taxon>Rhodobacterales</taxon>
        <taxon>Paracoccaceae</taxon>
        <taxon>Halovulum</taxon>
    </lineage>
</organism>
<evidence type="ECO:0000259" key="2">
    <source>
        <dbReference type="Pfam" id="PF06938"/>
    </source>
</evidence>
<evidence type="ECO:0000259" key="3">
    <source>
        <dbReference type="Pfam" id="PF21028"/>
    </source>
</evidence>
<dbReference type="InterPro" id="IPR010707">
    <property type="entry name" value="DUF1285"/>
</dbReference>
<reference evidence="4 5" key="1">
    <citation type="submission" date="2020-05" db="EMBL/GenBank/DDBJ databases">
        <title>Gimesia benthica sp. nov., a novel planctomycete isolated from a deep-sea water sample of the Northwest Indian Ocean.</title>
        <authorList>
            <person name="Wang J."/>
            <person name="Ruan C."/>
            <person name="Song L."/>
            <person name="Zhu Y."/>
            <person name="Li A."/>
            <person name="Zheng X."/>
            <person name="Wang L."/>
            <person name="Lu Z."/>
            <person name="Huang Y."/>
            <person name="Du W."/>
            <person name="Zhou Y."/>
            <person name="Huang L."/>
            <person name="Dai X."/>
        </authorList>
    </citation>
    <scope>NUCLEOTIDE SEQUENCE [LARGE SCALE GENOMIC DNA]</scope>
    <source>
        <strain evidence="4 5">YYQ-30</strain>
    </source>
</reference>
<evidence type="ECO:0000256" key="1">
    <source>
        <dbReference type="SAM" id="MobiDB-lite"/>
    </source>
</evidence>
<feature type="domain" description="DUF1285" evidence="3">
    <location>
        <begin position="96"/>
        <end position="190"/>
    </location>
</feature>
<dbReference type="AlphaFoldDB" id="A0A849KWW8"/>
<dbReference type="Pfam" id="PF06938">
    <property type="entry name" value="DUF1285_N"/>
    <property type="match status" value="1"/>
</dbReference>
<comment type="caution">
    <text evidence="4">The sequence shown here is derived from an EMBL/GenBank/DDBJ whole genome shotgun (WGS) entry which is preliminary data.</text>
</comment>
<feature type="domain" description="DUF1285" evidence="2">
    <location>
        <begin position="29"/>
        <end position="95"/>
    </location>
</feature>
<name>A0A849KWW8_9RHOB</name>
<evidence type="ECO:0000313" key="5">
    <source>
        <dbReference type="Proteomes" id="UP000572377"/>
    </source>
</evidence>